<proteinExistence type="inferred from homology"/>
<keyword evidence="5" id="KW-0456">Lyase</keyword>
<sequence length="278" mass="30622">MKLFKNSPELWLSKFPWKTKSSNKYSRGRVLILGAQKNMIGATILAAESCLRVGVGSVKIICSKETLPILSHKFPSALKIEINNFSFLKSFLKKEKKKTTVALVGPGAGKSSRTLKFTEEILKQIKYVIIDADAINSFQGKTSKLLKHLDKYKLITPHHAEFHRLFPKIKKNLTNKEKVLKFLKICKSNILLKGNTTVIGSPTRIVINKHTSSELAVIGSGDVLAGIISSLVGDKKMSMNEAASAATWLHGDIAKHYGKGLIAEDLTKGISAALKRLK</sequence>
<reference evidence="7" key="1">
    <citation type="submission" date="2018-05" db="EMBL/GenBank/DDBJ databases">
        <authorList>
            <person name="Lanie J.A."/>
            <person name="Ng W.-L."/>
            <person name="Kazmierczak K.M."/>
            <person name="Andrzejewski T.M."/>
            <person name="Davidsen T.M."/>
            <person name="Wayne K.J."/>
            <person name="Tettelin H."/>
            <person name="Glass J.I."/>
            <person name="Rusch D."/>
            <person name="Podicherti R."/>
            <person name="Tsui H.-C.T."/>
            <person name="Winkler M.E."/>
        </authorList>
    </citation>
    <scope>NUCLEOTIDE SEQUENCE</scope>
</reference>
<dbReference type="InterPro" id="IPR000631">
    <property type="entry name" value="CARKD"/>
</dbReference>
<dbReference type="AlphaFoldDB" id="A0A381TT53"/>
<keyword evidence="3" id="KW-0521">NADP</keyword>
<dbReference type="EMBL" id="UINC01005093">
    <property type="protein sequence ID" value="SVA19019.1"/>
    <property type="molecule type" value="Genomic_DNA"/>
</dbReference>
<dbReference type="PANTHER" id="PTHR12592">
    <property type="entry name" value="ATP-DEPENDENT (S)-NAD(P)H-HYDRATE DEHYDRATASE FAMILY MEMBER"/>
    <property type="match status" value="1"/>
</dbReference>
<evidence type="ECO:0000313" key="7">
    <source>
        <dbReference type="EMBL" id="SVA19019.1"/>
    </source>
</evidence>
<dbReference type="PANTHER" id="PTHR12592:SF0">
    <property type="entry name" value="ATP-DEPENDENT (S)-NAD(P)H-HYDRATE DEHYDRATASE"/>
    <property type="match status" value="1"/>
</dbReference>
<evidence type="ECO:0000259" key="6">
    <source>
        <dbReference type="PROSITE" id="PS51383"/>
    </source>
</evidence>
<protein>
    <recommendedName>
        <fullName evidence="6">YjeF C-terminal domain-containing protein</fullName>
    </recommendedName>
</protein>
<dbReference type="CDD" id="cd01171">
    <property type="entry name" value="YXKO-related"/>
    <property type="match status" value="1"/>
</dbReference>
<keyword evidence="2" id="KW-0067">ATP-binding</keyword>
<dbReference type="HAMAP" id="MF_01965">
    <property type="entry name" value="NADHX_dehydratase"/>
    <property type="match status" value="1"/>
</dbReference>
<keyword evidence="1" id="KW-0547">Nucleotide-binding</keyword>
<organism evidence="7">
    <name type="scientific">marine metagenome</name>
    <dbReference type="NCBI Taxonomy" id="408172"/>
    <lineage>
        <taxon>unclassified sequences</taxon>
        <taxon>metagenomes</taxon>
        <taxon>ecological metagenomes</taxon>
    </lineage>
</organism>
<evidence type="ECO:0000256" key="1">
    <source>
        <dbReference type="ARBA" id="ARBA00022741"/>
    </source>
</evidence>
<name>A0A381TT53_9ZZZZ</name>
<gene>
    <name evidence="7" type="ORF">METZ01_LOCUS71873</name>
</gene>
<dbReference type="InterPro" id="IPR029056">
    <property type="entry name" value="Ribokinase-like"/>
</dbReference>
<dbReference type="SUPFAM" id="SSF53613">
    <property type="entry name" value="Ribokinase-like"/>
    <property type="match status" value="1"/>
</dbReference>
<dbReference type="Gene3D" id="3.40.1190.20">
    <property type="match status" value="1"/>
</dbReference>
<dbReference type="GO" id="GO:0005524">
    <property type="term" value="F:ATP binding"/>
    <property type="evidence" value="ECO:0007669"/>
    <property type="project" value="UniProtKB-KW"/>
</dbReference>
<evidence type="ECO:0000256" key="5">
    <source>
        <dbReference type="ARBA" id="ARBA00023239"/>
    </source>
</evidence>
<dbReference type="PROSITE" id="PS51383">
    <property type="entry name" value="YJEF_C_3"/>
    <property type="match status" value="1"/>
</dbReference>
<dbReference type="GO" id="GO:0110051">
    <property type="term" value="P:metabolite repair"/>
    <property type="evidence" value="ECO:0007669"/>
    <property type="project" value="TreeGrafter"/>
</dbReference>
<accession>A0A381TT53</accession>
<evidence type="ECO:0000256" key="4">
    <source>
        <dbReference type="ARBA" id="ARBA00023027"/>
    </source>
</evidence>
<dbReference type="NCBIfam" id="TIGR00196">
    <property type="entry name" value="yjeF_cterm"/>
    <property type="match status" value="1"/>
</dbReference>
<dbReference type="Pfam" id="PF01256">
    <property type="entry name" value="Carb_kinase"/>
    <property type="match status" value="1"/>
</dbReference>
<evidence type="ECO:0000256" key="3">
    <source>
        <dbReference type="ARBA" id="ARBA00022857"/>
    </source>
</evidence>
<dbReference type="GO" id="GO:0052855">
    <property type="term" value="F:ADP-dependent NAD(P)H-hydrate dehydratase activity"/>
    <property type="evidence" value="ECO:0007669"/>
    <property type="project" value="TreeGrafter"/>
</dbReference>
<dbReference type="GO" id="GO:0052856">
    <property type="term" value="F:NAD(P)HX epimerase activity"/>
    <property type="evidence" value="ECO:0007669"/>
    <property type="project" value="TreeGrafter"/>
</dbReference>
<evidence type="ECO:0000256" key="2">
    <source>
        <dbReference type="ARBA" id="ARBA00022840"/>
    </source>
</evidence>
<feature type="domain" description="YjeF C-terminal" evidence="6">
    <location>
        <begin position="7"/>
        <end position="277"/>
    </location>
</feature>
<keyword evidence="4" id="KW-0520">NAD</keyword>